<evidence type="ECO:0008006" key="4">
    <source>
        <dbReference type="Google" id="ProtNLM"/>
    </source>
</evidence>
<name>A0ABN2W1U3_9ACTN</name>
<dbReference type="RefSeq" id="WP_344529706.1">
    <property type="nucleotide sequence ID" value="NZ_BAAAPE010000009.1"/>
</dbReference>
<comment type="caution">
    <text evidence="2">The sequence shown here is derived from an EMBL/GenBank/DDBJ whole genome shotgun (WGS) entry which is preliminary data.</text>
</comment>
<proteinExistence type="predicted"/>
<accession>A0ABN2W1U3</accession>
<keyword evidence="3" id="KW-1185">Reference proteome</keyword>
<evidence type="ECO:0000313" key="3">
    <source>
        <dbReference type="Proteomes" id="UP001500016"/>
    </source>
</evidence>
<feature type="compositionally biased region" description="Low complexity" evidence="1">
    <location>
        <begin position="121"/>
        <end position="168"/>
    </location>
</feature>
<gene>
    <name evidence="2" type="ORF">GCM10009801_38390</name>
</gene>
<organism evidence="2 3">
    <name type="scientific">Streptomyces albiaxialis</name>
    <dbReference type="NCBI Taxonomy" id="329523"/>
    <lineage>
        <taxon>Bacteria</taxon>
        <taxon>Bacillati</taxon>
        <taxon>Actinomycetota</taxon>
        <taxon>Actinomycetes</taxon>
        <taxon>Kitasatosporales</taxon>
        <taxon>Streptomycetaceae</taxon>
        <taxon>Streptomyces</taxon>
    </lineage>
</organism>
<evidence type="ECO:0000313" key="2">
    <source>
        <dbReference type="EMBL" id="GAA2080218.1"/>
    </source>
</evidence>
<reference evidence="2 3" key="1">
    <citation type="journal article" date="2019" name="Int. J. Syst. Evol. Microbiol.">
        <title>The Global Catalogue of Microorganisms (GCM) 10K type strain sequencing project: providing services to taxonomists for standard genome sequencing and annotation.</title>
        <authorList>
            <consortium name="The Broad Institute Genomics Platform"/>
            <consortium name="The Broad Institute Genome Sequencing Center for Infectious Disease"/>
            <person name="Wu L."/>
            <person name="Ma J."/>
        </authorList>
    </citation>
    <scope>NUCLEOTIDE SEQUENCE [LARGE SCALE GENOMIC DNA]</scope>
    <source>
        <strain evidence="2 3">JCM 15478</strain>
    </source>
</reference>
<feature type="region of interest" description="Disordered" evidence="1">
    <location>
        <begin position="109"/>
        <end position="189"/>
    </location>
</feature>
<evidence type="ECO:0000256" key="1">
    <source>
        <dbReference type="SAM" id="MobiDB-lite"/>
    </source>
</evidence>
<sequence>MNNRLALGLAVGGGYVLGRTKKAKLAFAVGTMVAGRRMKLNPRDIGRLATDLLEKNPQFKELGDQLREDLRGTGRAAAGALVDRQINNLADRVHARTLDVRDRVAHAGELASSKAKEGADTAKSTAKDTAGSAKNASKNASKNTSKSASGTAKNASKSTARKTTGTAKKAAKKAPAKAGTAKKGGRGDG</sequence>
<protein>
    <recommendedName>
        <fullName evidence="4">DNA primase</fullName>
    </recommendedName>
</protein>
<dbReference type="EMBL" id="BAAAPE010000009">
    <property type="protein sequence ID" value="GAA2080218.1"/>
    <property type="molecule type" value="Genomic_DNA"/>
</dbReference>
<dbReference type="Proteomes" id="UP001500016">
    <property type="component" value="Unassembled WGS sequence"/>
</dbReference>